<gene>
    <name evidence="1" type="ORF">L195_g054191</name>
</gene>
<dbReference type="AlphaFoldDB" id="A0A2K3KEQ9"/>
<comment type="caution">
    <text evidence="1">The sequence shown here is derived from an EMBL/GenBank/DDBJ whole genome shotgun (WGS) entry which is preliminary data.</text>
</comment>
<dbReference type="Proteomes" id="UP000236291">
    <property type="component" value="Unassembled WGS sequence"/>
</dbReference>
<sequence length="47" mass="5198">MIEEMEMKRNQPEVELRDQDDREIAVESKQLVASELVVVAVVAAAGA</sequence>
<name>A0A2K3KEQ9_TRIPR</name>
<proteinExistence type="predicted"/>
<reference evidence="1 2" key="1">
    <citation type="journal article" date="2014" name="Am. J. Bot.">
        <title>Genome assembly and annotation for red clover (Trifolium pratense; Fabaceae).</title>
        <authorList>
            <person name="Istvanek J."/>
            <person name="Jaros M."/>
            <person name="Krenek A."/>
            <person name="Repkova J."/>
        </authorList>
    </citation>
    <scope>NUCLEOTIDE SEQUENCE [LARGE SCALE GENOMIC DNA]</scope>
    <source>
        <strain evidence="2">cv. Tatra</strain>
        <tissue evidence="1">Young leaves</tissue>
    </source>
</reference>
<evidence type="ECO:0000313" key="1">
    <source>
        <dbReference type="EMBL" id="PNX64776.1"/>
    </source>
</evidence>
<dbReference type="EMBL" id="ASHM01093877">
    <property type="protein sequence ID" value="PNX64776.1"/>
    <property type="molecule type" value="Genomic_DNA"/>
</dbReference>
<accession>A0A2K3KEQ9</accession>
<evidence type="ECO:0000313" key="2">
    <source>
        <dbReference type="Proteomes" id="UP000236291"/>
    </source>
</evidence>
<protein>
    <submittedName>
        <fullName evidence="1">Uncharacterized protein</fullName>
    </submittedName>
</protein>
<organism evidence="1 2">
    <name type="scientific">Trifolium pratense</name>
    <name type="common">Red clover</name>
    <dbReference type="NCBI Taxonomy" id="57577"/>
    <lineage>
        <taxon>Eukaryota</taxon>
        <taxon>Viridiplantae</taxon>
        <taxon>Streptophyta</taxon>
        <taxon>Embryophyta</taxon>
        <taxon>Tracheophyta</taxon>
        <taxon>Spermatophyta</taxon>
        <taxon>Magnoliopsida</taxon>
        <taxon>eudicotyledons</taxon>
        <taxon>Gunneridae</taxon>
        <taxon>Pentapetalae</taxon>
        <taxon>rosids</taxon>
        <taxon>fabids</taxon>
        <taxon>Fabales</taxon>
        <taxon>Fabaceae</taxon>
        <taxon>Papilionoideae</taxon>
        <taxon>50 kb inversion clade</taxon>
        <taxon>NPAAA clade</taxon>
        <taxon>Hologalegina</taxon>
        <taxon>IRL clade</taxon>
        <taxon>Trifolieae</taxon>
        <taxon>Trifolium</taxon>
    </lineage>
</organism>
<reference evidence="1 2" key="2">
    <citation type="journal article" date="2017" name="Front. Plant Sci.">
        <title>Gene Classification and Mining of Molecular Markers Useful in Red Clover (Trifolium pratense) Breeding.</title>
        <authorList>
            <person name="Istvanek J."/>
            <person name="Dluhosova J."/>
            <person name="Dluhos P."/>
            <person name="Patkova L."/>
            <person name="Nedelnik J."/>
            <person name="Repkova J."/>
        </authorList>
    </citation>
    <scope>NUCLEOTIDE SEQUENCE [LARGE SCALE GENOMIC DNA]</scope>
    <source>
        <strain evidence="2">cv. Tatra</strain>
        <tissue evidence="1">Young leaves</tissue>
    </source>
</reference>